<feature type="region of interest" description="Disordered" evidence="7">
    <location>
        <begin position="1"/>
        <end position="74"/>
    </location>
</feature>
<proteinExistence type="inferred from homology"/>
<protein>
    <recommendedName>
        <fullName evidence="8">mRNA decay factor PAT1 domain-containing protein</fullName>
    </recommendedName>
</protein>
<dbReference type="InterPro" id="IPR019167">
    <property type="entry name" value="PAT1_dom"/>
</dbReference>
<evidence type="ECO:0000256" key="3">
    <source>
        <dbReference type="ARBA" id="ARBA00009138"/>
    </source>
</evidence>
<sequence>MSFFGFDTTLPDRAHTPPAGRGAGSPRSGRGTPPHPARSIGISSPSTRRSNYVPDDRETFGDELVSSLPADDDQGLASHLDQLLEKKYEYGGLELPDGGEMGGFGGEEDVGGLLEDDDQGLNDETFGDSSAPVNIDTDFDFTAGNEFFSIEPAVAPPRRDMARRASIKGLWDQPLPEPKPREAMRNLADAWNRPVDPRSQQPPADLGRNTLTLEEIEAELLRQARGGGLGLDQRPDPRTMDPRMMDPRHLDMRGMDLRGIDPRSIDPRTIDPRSLDPRGIDPRMIDPRMVDPRLLDGGFSSPSMEEMELAIRAQQQRQRNAPPGMDQMIPHGHPHQHQQPFRRPLPQLGQFFPNAGRGGYGGQGQRGYHNERRGDYGHHGYRQHERRGYYDKRDERREDLRPREEKYRNLMTQREKELIAKIQIAQLVTDDPYADDFYYQIYSSLLSSNKSSSTSDENAPGSGTNTPTGVGGKAGSSLNWQQDLLMRQGRGNTINVTNQMQMQMQRLIDQRKIRNKGTSLVLEGALGKLSLSSVRNPKQAIQVGGGASETENKEHVVPNFARLSHKKILKQIETVYDTVLELEQLKRKGPGGDGTEEDLERKIRNKGTSCEYCRI</sequence>
<comment type="subcellular location">
    <subcellularLocation>
        <location evidence="2">Cytoplasm</location>
        <location evidence="2">P-body</location>
    </subcellularLocation>
    <subcellularLocation>
        <location evidence="1">Nucleus</location>
    </subcellularLocation>
</comment>
<dbReference type="Proteomes" id="UP001212841">
    <property type="component" value="Unassembled WGS sequence"/>
</dbReference>
<feature type="region of interest" description="Disordered" evidence="7">
    <location>
        <begin position="448"/>
        <end position="476"/>
    </location>
</feature>
<evidence type="ECO:0000259" key="8">
    <source>
        <dbReference type="Pfam" id="PF09770"/>
    </source>
</evidence>
<dbReference type="PANTHER" id="PTHR21551">
    <property type="entry name" value="TOPOISOMERASE II-ASSOCIATED PROTEIN PAT1"/>
    <property type="match status" value="1"/>
</dbReference>
<dbReference type="GO" id="GO:0000290">
    <property type="term" value="P:deadenylation-dependent decapping of nuclear-transcribed mRNA"/>
    <property type="evidence" value="ECO:0007669"/>
    <property type="project" value="InterPro"/>
</dbReference>
<feature type="compositionally biased region" description="Low complexity" evidence="7">
    <location>
        <begin position="16"/>
        <end position="32"/>
    </location>
</feature>
<organism evidence="9 10">
    <name type="scientific">Rhizophlyctis rosea</name>
    <dbReference type="NCBI Taxonomy" id="64517"/>
    <lineage>
        <taxon>Eukaryota</taxon>
        <taxon>Fungi</taxon>
        <taxon>Fungi incertae sedis</taxon>
        <taxon>Chytridiomycota</taxon>
        <taxon>Chytridiomycota incertae sedis</taxon>
        <taxon>Chytridiomycetes</taxon>
        <taxon>Rhizophlyctidales</taxon>
        <taxon>Rhizophlyctidaceae</taxon>
        <taxon>Rhizophlyctis</taxon>
    </lineage>
</organism>
<evidence type="ECO:0000256" key="4">
    <source>
        <dbReference type="ARBA" id="ARBA00022490"/>
    </source>
</evidence>
<keyword evidence="10" id="KW-1185">Reference proteome</keyword>
<comment type="caution">
    <text evidence="9">The sequence shown here is derived from an EMBL/GenBank/DDBJ whole genome shotgun (WGS) entry which is preliminary data.</text>
</comment>
<evidence type="ECO:0000256" key="2">
    <source>
        <dbReference type="ARBA" id="ARBA00004201"/>
    </source>
</evidence>
<feature type="region of interest" description="Disordered" evidence="7">
    <location>
        <begin position="356"/>
        <end position="397"/>
    </location>
</feature>
<dbReference type="GO" id="GO:0000932">
    <property type="term" value="C:P-body"/>
    <property type="evidence" value="ECO:0007669"/>
    <property type="project" value="UniProtKB-SubCell"/>
</dbReference>
<dbReference type="GO" id="GO:0033962">
    <property type="term" value="P:P-body assembly"/>
    <property type="evidence" value="ECO:0007669"/>
    <property type="project" value="TreeGrafter"/>
</dbReference>
<dbReference type="PANTHER" id="PTHR21551:SF0">
    <property type="entry name" value="PROTEIN ASSOCIATED WITH TOPO II RELATED-1, ISOFORM A"/>
    <property type="match status" value="1"/>
</dbReference>
<dbReference type="InterPro" id="IPR039900">
    <property type="entry name" value="Pat1-like"/>
</dbReference>
<dbReference type="Pfam" id="PF09770">
    <property type="entry name" value="PAT1"/>
    <property type="match status" value="1"/>
</dbReference>
<dbReference type="GO" id="GO:0005634">
    <property type="term" value="C:nucleus"/>
    <property type="evidence" value="ECO:0007669"/>
    <property type="project" value="UniProtKB-SubCell"/>
</dbReference>
<gene>
    <name evidence="9" type="ORF">HK097_003801</name>
</gene>
<dbReference type="AlphaFoldDB" id="A0AAD5S2Y6"/>
<feature type="region of interest" description="Disordered" evidence="7">
    <location>
        <begin position="227"/>
        <end position="293"/>
    </location>
</feature>
<feature type="compositionally biased region" description="Basic and acidic residues" evidence="7">
    <location>
        <begin position="368"/>
        <end position="397"/>
    </location>
</feature>
<reference evidence="9" key="1">
    <citation type="submission" date="2020-05" db="EMBL/GenBank/DDBJ databases">
        <title>Phylogenomic resolution of chytrid fungi.</title>
        <authorList>
            <person name="Stajich J.E."/>
            <person name="Amses K."/>
            <person name="Simmons R."/>
            <person name="Seto K."/>
            <person name="Myers J."/>
            <person name="Bonds A."/>
            <person name="Quandt C.A."/>
            <person name="Barry K."/>
            <person name="Liu P."/>
            <person name="Grigoriev I."/>
            <person name="Longcore J.E."/>
            <person name="James T.Y."/>
        </authorList>
    </citation>
    <scope>NUCLEOTIDE SEQUENCE</scope>
    <source>
        <strain evidence="9">JEL0318</strain>
    </source>
</reference>
<evidence type="ECO:0000256" key="1">
    <source>
        <dbReference type="ARBA" id="ARBA00004123"/>
    </source>
</evidence>
<evidence type="ECO:0000256" key="6">
    <source>
        <dbReference type="ARBA" id="ARBA00023242"/>
    </source>
</evidence>
<keyword evidence="5" id="KW-0694">RNA-binding</keyword>
<feature type="domain" description="mRNA decay factor PAT1" evidence="8">
    <location>
        <begin position="409"/>
        <end position="601"/>
    </location>
</feature>
<evidence type="ECO:0000313" key="9">
    <source>
        <dbReference type="EMBL" id="KAJ3036569.1"/>
    </source>
</evidence>
<name>A0AAD5S2Y6_9FUNG</name>
<keyword evidence="6" id="KW-0539">Nucleus</keyword>
<comment type="similarity">
    <text evidence="3">Belongs to the PAT1 family.</text>
</comment>
<evidence type="ECO:0000256" key="5">
    <source>
        <dbReference type="ARBA" id="ARBA00022884"/>
    </source>
</evidence>
<accession>A0AAD5S2Y6</accession>
<feature type="compositionally biased region" description="Gly residues" evidence="7">
    <location>
        <begin position="356"/>
        <end position="365"/>
    </location>
</feature>
<evidence type="ECO:0000256" key="7">
    <source>
        <dbReference type="SAM" id="MobiDB-lite"/>
    </source>
</evidence>
<keyword evidence="4" id="KW-0963">Cytoplasm</keyword>
<feature type="compositionally biased region" description="Polar residues" evidence="7">
    <location>
        <begin position="41"/>
        <end position="50"/>
    </location>
</feature>
<dbReference type="GO" id="GO:0003723">
    <property type="term" value="F:RNA binding"/>
    <property type="evidence" value="ECO:0007669"/>
    <property type="project" value="UniProtKB-KW"/>
</dbReference>
<feature type="compositionally biased region" description="Basic and acidic residues" evidence="7">
    <location>
        <begin position="233"/>
        <end position="293"/>
    </location>
</feature>
<evidence type="ECO:0000313" key="10">
    <source>
        <dbReference type="Proteomes" id="UP001212841"/>
    </source>
</evidence>
<dbReference type="EMBL" id="JADGJD010001922">
    <property type="protein sequence ID" value="KAJ3036569.1"/>
    <property type="molecule type" value="Genomic_DNA"/>
</dbReference>